<dbReference type="InterPro" id="IPR003331">
    <property type="entry name" value="UDP_GlcNAc_Epimerase_2_dom"/>
</dbReference>
<evidence type="ECO:0000256" key="4">
    <source>
        <dbReference type="RuleBase" id="RU003513"/>
    </source>
</evidence>
<dbReference type="GO" id="GO:0008761">
    <property type="term" value="F:UDP-N-acetylglucosamine 2-epimerase activity"/>
    <property type="evidence" value="ECO:0007669"/>
    <property type="project" value="UniProtKB-EC"/>
</dbReference>
<keyword evidence="1 4" id="KW-0413">Isomerase</keyword>
<dbReference type="PANTHER" id="PTHR43174">
    <property type="entry name" value="UDP-N-ACETYLGLUCOSAMINE 2-EPIMERASE"/>
    <property type="match status" value="1"/>
</dbReference>
<dbReference type="InterPro" id="IPR029767">
    <property type="entry name" value="WecB-like"/>
</dbReference>
<dbReference type="NCBIfam" id="TIGR00236">
    <property type="entry name" value="wecB"/>
    <property type="match status" value="1"/>
</dbReference>
<dbReference type="Proteomes" id="UP000094068">
    <property type="component" value="Unassembled WGS sequence"/>
</dbReference>
<comment type="similarity">
    <text evidence="2 4">Belongs to the UDP-N-acetylglucosamine 2-epimerase family.</text>
</comment>
<dbReference type="SUPFAM" id="SSF53756">
    <property type="entry name" value="UDP-Glycosyltransferase/glycogen phosphorylase"/>
    <property type="match status" value="1"/>
</dbReference>
<accession>A0A1E5GHM0</accession>
<evidence type="ECO:0000313" key="6">
    <source>
        <dbReference type="EMBL" id="OEG12202.1"/>
    </source>
</evidence>
<evidence type="ECO:0000259" key="5">
    <source>
        <dbReference type="Pfam" id="PF02350"/>
    </source>
</evidence>
<evidence type="ECO:0000256" key="3">
    <source>
        <dbReference type="ARBA" id="ARBA00038858"/>
    </source>
</evidence>
<reference evidence="7" key="1">
    <citation type="submission" date="2016-09" db="EMBL/GenBank/DDBJ databases">
        <authorList>
            <person name="Gulvik C.A."/>
        </authorList>
    </citation>
    <scope>NUCLEOTIDE SEQUENCE [LARGE SCALE GENOMIC DNA]</scope>
    <source>
        <strain evidence="7">DSM 23328</strain>
    </source>
</reference>
<dbReference type="EMBL" id="MIJZ01000012">
    <property type="protein sequence ID" value="OEG12202.1"/>
    <property type="molecule type" value="Genomic_DNA"/>
</dbReference>
<evidence type="ECO:0000256" key="2">
    <source>
        <dbReference type="ARBA" id="ARBA00038209"/>
    </source>
</evidence>
<organism evidence="6 7">
    <name type="scientific">Enterococcus ureasiticus</name>
    <dbReference type="NCBI Taxonomy" id="903984"/>
    <lineage>
        <taxon>Bacteria</taxon>
        <taxon>Bacillati</taxon>
        <taxon>Bacillota</taxon>
        <taxon>Bacilli</taxon>
        <taxon>Lactobacillales</taxon>
        <taxon>Enterococcaceae</taxon>
        <taxon>Enterococcus</taxon>
    </lineage>
</organism>
<comment type="caution">
    <text evidence="6">The sequence shown here is derived from an EMBL/GenBank/DDBJ whole genome shotgun (WGS) entry which is preliminary data.</text>
</comment>
<sequence length="361" mass="41282">MKHYMIIFGTRPELIKMFPIIKECQKHAQRIKLTIVNTGQQKEMVDILLKEWEIQPQYDLGVMKDKQTLTNLTINMMSTLEPIVKAENPDLVIVHGDTTTAFVASLMAFYQQKKIAHIEAGLRTGNKNAPFPEEINRQLVDRVADYYFVPTQSNKENLEKEGIQSVIKITGNTGIDTLRYLDLKRTIAEEQRQILVTLHRRELDVEKLKKICIVLIKIAKKYPDIVIKYPVHLNPKIKKVVCSLLANQSNIVLTAPLNYLAFQQEMMNSFLVITDSGGIQEEAPYYKVPVLVIREVTERQEAVTAGFLKLIGTNEQMLYKNVVTLLNNTDEYEAMRTVESPLPFGDGHAAKRIIKCLLQEV</sequence>
<name>A0A1E5GHM0_9ENTE</name>
<dbReference type="PANTHER" id="PTHR43174:SF2">
    <property type="entry name" value="UDP-N-ACETYLGLUCOSAMINE 2-EPIMERASE"/>
    <property type="match status" value="1"/>
</dbReference>
<dbReference type="AlphaFoldDB" id="A0A1E5GHM0"/>
<dbReference type="STRING" id="903984.BCR21_06145"/>
<keyword evidence="7" id="KW-1185">Reference proteome</keyword>
<protein>
    <recommendedName>
        <fullName evidence="3">UDP-N-acetylglucosamine 2-epimerase (non-hydrolyzing)</fullName>
        <ecNumber evidence="3">5.1.3.14</ecNumber>
    </recommendedName>
</protein>
<evidence type="ECO:0000256" key="1">
    <source>
        <dbReference type="ARBA" id="ARBA00023235"/>
    </source>
</evidence>
<dbReference type="Pfam" id="PF02350">
    <property type="entry name" value="Epimerase_2"/>
    <property type="match status" value="1"/>
</dbReference>
<dbReference type="RefSeq" id="WP_069646030.1">
    <property type="nucleotide sequence ID" value="NZ_MIJZ01000012.1"/>
</dbReference>
<dbReference type="EC" id="5.1.3.14" evidence="3"/>
<dbReference type="CDD" id="cd03786">
    <property type="entry name" value="GTB_UDP-GlcNAc_2-Epimerase"/>
    <property type="match status" value="1"/>
</dbReference>
<gene>
    <name evidence="6" type="ORF">BCR21_06145</name>
</gene>
<dbReference type="Gene3D" id="3.40.50.2000">
    <property type="entry name" value="Glycogen Phosphorylase B"/>
    <property type="match status" value="2"/>
</dbReference>
<proteinExistence type="inferred from homology"/>
<feature type="domain" description="UDP-N-acetylglucosamine 2-epimerase" evidence="5">
    <location>
        <begin position="25"/>
        <end position="357"/>
    </location>
</feature>
<evidence type="ECO:0000313" key="7">
    <source>
        <dbReference type="Proteomes" id="UP000094068"/>
    </source>
</evidence>